<feature type="transmembrane region" description="Helical" evidence="6">
    <location>
        <begin position="168"/>
        <end position="187"/>
    </location>
</feature>
<evidence type="ECO:0000256" key="2">
    <source>
        <dbReference type="ARBA" id="ARBA00010487"/>
    </source>
</evidence>
<dbReference type="InterPro" id="IPR051584">
    <property type="entry name" value="GPCR-associated_LMBR1"/>
</dbReference>
<gene>
    <name evidence="7" type="ORF">GE061_017432</name>
</gene>
<dbReference type="InterPro" id="IPR006876">
    <property type="entry name" value="LMBR1-like_membr_prot"/>
</dbReference>
<evidence type="ECO:0000313" key="8">
    <source>
        <dbReference type="Proteomes" id="UP000466442"/>
    </source>
</evidence>
<keyword evidence="4 6" id="KW-1133">Transmembrane helix</keyword>
<organism evidence="7 8">
    <name type="scientific">Apolygus lucorum</name>
    <name type="common">Small green plant bug</name>
    <name type="synonym">Lygocoris lucorum</name>
    <dbReference type="NCBI Taxonomy" id="248454"/>
    <lineage>
        <taxon>Eukaryota</taxon>
        <taxon>Metazoa</taxon>
        <taxon>Ecdysozoa</taxon>
        <taxon>Arthropoda</taxon>
        <taxon>Hexapoda</taxon>
        <taxon>Insecta</taxon>
        <taxon>Pterygota</taxon>
        <taxon>Neoptera</taxon>
        <taxon>Paraneoptera</taxon>
        <taxon>Hemiptera</taxon>
        <taxon>Heteroptera</taxon>
        <taxon>Panheteroptera</taxon>
        <taxon>Cimicomorpha</taxon>
        <taxon>Miridae</taxon>
        <taxon>Mirini</taxon>
        <taxon>Apolygus</taxon>
    </lineage>
</organism>
<dbReference type="OrthoDB" id="203099at2759"/>
<dbReference type="PANTHER" id="PTHR21355:SF0">
    <property type="entry name" value="G-PROTEIN COUPLED RECEPTOR-ASSOCIATED PROTEIN LMBRD2"/>
    <property type="match status" value="1"/>
</dbReference>
<dbReference type="Pfam" id="PF04791">
    <property type="entry name" value="LMBR1"/>
    <property type="match status" value="1"/>
</dbReference>
<protein>
    <submittedName>
        <fullName evidence="7">Uncharacterized protein</fullName>
    </submittedName>
</protein>
<dbReference type="Proteomes" id="UP000466442">
    <property type="component" value="Unassembled WGS sequence"/>
</dbReference>
<evidence type="ECO:0000256" key="3">
    <source>
        <dbReference type="ARBA" id="ARBA00022692"/>
    </source>
</evidence>
<evidence type="ECO:0000256" key="4">
    <source>
        <dbReference type="ARBA" id="ARBA00022989"/>
    </source>
</evidence>
<proteinExistence type="inferred from homology"/>
<evidence type="ECO:0000256" key="1">
    <source>
        <dbReference type="ARBA" id="ARBA00004141"/>
    </source>
</evidence>
<feature type="transmembrane region" description="Helical" evidence="6">
    <location>
        <begin position="129"/>
        <end position="148"/>
    </location>
</feature>
<feature type="transmembrane region" description="Helical" evidence="6">
    <location>
        <begin position="66"/>
        <end position="85"/>
    </location>
</feature>
<comment type="similarity">
    <text evidence="2">Belongs to the LIMR family.</text>
</comment>
<evidence type="ECO:0000313" key="7">
    <source>
        <dbReference type="EMBL" id="KAF6206203.1"/>
    </source>
</evidence>
<dbReference type="AlphaFoldDB" id="A0A8S9XB60"/>
<name>A0A8S9XB60_APOLU</name>
<comment type="caution">
    <text evidence="7">The sequence shown here is derived from an EMBL/GenBank/DDBJ whole genome shotgun (WGS) entry which is preliminary data.</text>
</comment>
<comment type="subcellular location">
    <subcellularLocation>
        <location evidence="1">Membrane</location>
        <topology evidence="1">Multi-pass membrane protein</topology>
    </subcellularLocation>
</comment>
<keyword evidence="3 6" id="KW-0812">Transmembrane</keyword>
<dbReference type="EMBL" id="WIXP02000008">
    <property type="protein sequence ID" value="KAF6206203.1"/>
    <property type="molecule type" value="Genomic_DNA"/>
</dbReference>
<accession>A0A8S9XB60</accession>
<evidence type="ECO:0000256" key="6">
    <source>
        <dbReference type="SAM" id="Phobius"/>
    </source>
</evidence>
<dbReference type="PANTHER" id="PTHR21355">
    <property type="entry name" value="G-PROTEIN COUPLED RECEPTOR-ASSOCIATED PROTEIN LMBRD2"/>
    <property type="match status" value="1"/>
</dbReference>
<sequence length="230" mass="26442">MMCQDPCIREMATKLCGYHTSLPRSIGTIREKYFIFVEFNTLCGGFWTIILHCWVTSRCSSELNGLVTFAVLIAWYFSFLIIFVLPLDVSNTVYRTCLVKSTSDVTNTTDCKVPWSRVSDTVYPNLWRIVYWSSQFLTWLILPLMQSYAKAGEFTVRGKLKSALVDNAIYYGSYLFICGVLLIYIAVKPGLHLGWAKNKSNRFLGQNTRRCCRVYSIYGILRETSRPAVY</sequence>
<evidence type="ECO:0000256" key="5">
    <source>
        <dbReference type="ARBA" id="ARBA00023136"/>
    </source>
</evidence>
<keyword evidence="5 6" id="KW-0472">Membrane</keyword>
<reference evidence="7" key="1">
    <citation type="journal article" date="2021" name="Mol. Ecol. Resour.">
        <title>Apolygus lucorum genome provides insights into omnivorousness and mesophyll feeding.</title>
        <authorList>
            <person name="Liu Y."/>
            <person name="Liu H."/>
            <person name="Wang H."/>
            <person name="Huang T."/>
            <person name="Liu B."/>
            <person name="Yang B."/>
            <person name="Yin L."/>
            <person name="Li B."/>
            <person name="Zhang Y."/>
            <person name="Zhang S."/>
            <person name="Jiang F."/>
            <person name="Zhang X."/>
            <person name="Ren Y."/>
            <person name="Wang B."/>
            <person name="Wang S."/>
            <person name="Lu Y."/>
            <person name="Wu K."/>
            <person name="Fan W."/>
            <person name="Wang G."/>
        </authorList>
    </citation>
    <scope>NUCLEOTIDE SEQUENCE</scope>
    <source>
        <strain evidence="7">12Hb</strain>
    </source>
</reference>
<keyword evidence="8" id="KW-1185">Reference proteome</keyword>
<dbReference type="GO" id="GO:0016020">
    <property type="term" value="C:membrane"/>
    <property type="evidence" value="ECO:0007669"/>
    <property type="project" value="UniProtKB-SubCell"/>
</dbReference>
<feature type="transmembrane region" description="Helical" evidence="6">
    <location>
        <begin position="33"/>
        <end position="54"/>
    </location>
</feature>